<dbReference type="GO" id="GO:0008037">
    <property type="term" value="P:cell recognition"/>
    <property type="evidence" value="ECO:0007669"/>
    <property type="project" value="TreeGrafter"/>
</dbReference>
<dbReference type="EMBL" id="CAJNRG010000002">
    <property type="protein sequence ID" value="CAF1935850.1"/>
    <property type="molecule type" value="Genomic_DNA"/>
</dbReference>
<reference evidence="2" key="1">
    <citation type="submission" date="2021-02" db="EMBL/GenBank/DDBJ databases">
        <authorList>
            <person name="Nowell W R."/>
        </authorList>
    </citation>
    <scope>NUCLEOTIDE SEQUENCE</scope>
</reference>
<dbReference type="InterPro" id="IPR036179">
    <property type="entry name" value="Ig-like_dom_sf"/>
</dbReference>
<dbReference type="AlphaFoldDB" id="A0A816LQ62"/>
<dbReference type="GO" id="GO:0005102">
    <property type="term" value="F:signaling receptor binding"/>
    <property type="evidence" value="ECO:0007669"/>
    <property type="project" value="TreeGrafter"/>
</dbReference>
<dbReference type="PANTHER" id="PTHR45889:SF2">
    <property type="entry name" value="CELL ADHESION MOLECULE 1"/>
    <property type="match status" value="1"/>
</dbReference>
<gene>
    <name evidence="2" type="ORF">XDN619_LOCUS46</name>
</gene>
<dbReference type="InterPro" id="IPR013783">
    <property type="entry name" value="Ig-like_fold"/>
</dbReference>
<evidence type="ECO:0000313" key="3">
    <source>
        <dbReference type="Proteomes" id="UP000663887"/>
    </source>
</evidence>
<dbReference type="SUPFAM" id="SSF48726">
    <property type="entry name" value="Immunoglobulin"/>
    <property type="match status" value="1"/>
</dbReference>
<organism evidence="2 3">
    <name type="scientific">Rotaria magnacalcarata</name>
    <dbReference type="NCBI Taxonomy" id="392030"/>
    <lineage>
        <taxon>Eukaryota</taxon>
        <taxon>Metazoa</taxon>
        <taxon>Spiralia</taxon>
        <taxon>Gnathifera</taxon>
        <taxon>Rotifera</taxon>
        <taxon>Eurotatoria</taxon>
        <taxon>Bdelloidea</taxon>
        <taxon>Philodinida</taxon>
        <taxon>Philodinidae</taxon>
        <taxon>Rotaria</taxon>
    </lineage>
</organism>
<dbReference type="PANTHER" id="PTHR45889">
    <property type="entry name" value="IG-LIKE DOMAIN-CONTAINING PROTEIN"/>
    <property type="match status" value="1"/>
</dbReference>
<dbReference type="GO" id="GO:0051606">
    <property type="term" value="P:detection of stimulus"/>
    <property type="evidence" value="ECO:0007669"/>
    <property type="project" value="TreeGrafter"/>
</dbReference>
<comment type="caution">
    <text evidence="2">The sequence shown here is derived from an EMBL/GenBank/DDBJ whole genome shotgun (WGS) entry which is preliminary data.</text>
</comment>
<protein>
    <recommendedName>
        <fullName evidence="1">Immunoglobulin domain-containing protein</fullName>
    </recommendedName>
</protein>
<dbReference type="Proteomes" id="UP000663887">
    <property type="component" value="Unassembled WGS sequence"/>
</dbReference>
<accession>A0A816LQ62</accession>
<dbReference type="SMART" id="SM00409">
    <property type="entry name" value="IG"/>
    <property type="match status" value="1"/>
</dbReference>
<name>A0A816LQ62_9BILA</name>
<dbReference type="InterPro" id="IPR003599">
    <property type="entry name" value="Ig_sub"/>
</dbReference>
<dbReference type="GO" id="GO:0043005">
    <property type="term" value="C:neuron projection"/>
    <property type="evidence" value="ECO:0007669"/>
    <property type="project" value="TreeGrafter"/>
</dbReference>
<dbReference type="Gene3D" id="2.60.40.10">
    <property type="entry name" value="Immunoglobulins"/>
    <property type="match status" value="2"/>
</dbReference>
<dbReference type="GO" id="GO:0045202">
    <property type="term" value="C:synapse"/>
    <property type="evidence" value="ECO:0007669"/>
    <property type="project" value="TreeGrafter"/>
</dbReference>
<proteinExistence type="predicted"/>
<dbReference type="GO" id="GO:0007156">
    <property type="term" value="P:homophilic cell adhesion via plasma membrane adhesion molecules"/>
    <property type="evidence" value="ECO:0007669"/>
    <property type="project" value="TreeGrafter"/>
</dbReference>
<sequence length="317" mass="36398">MLLILILFVQLINGIKINNKFIEEPDDVETIIGSTLIFRCRTEPIHQKICHFILDTQIIGNADQGEHHFQIVNVSLEDIGMYQCQIRAGQQTAGAMSRKAKLTVLQIPTSLLIDSPVILIEHVLSFIVCRANNAMPEAKISWHFPKSISYISKNDYALLSGQALRNSISNLTLIANRSYHGILIQCQAHSSAIQTLNKTMITQQYIQTIFRPEINIILIGKQIENNIIWVLSRRYEESDVIVGKPRFSRPKKLTTGQLTRLKYFVNNKTGISLRRLSSKFKKRAPRYSDKQLEEIPTRARRLYRLLTKKRFLVDNGR</sequence>
<evidence type="ECO:0000259" key="1">
    <source>
        <dbReference type="SMART" id="SM00409"/>
    </source>
</evidence>
<feature type="domain" description="Immunoglobulin" evidence="1">
    <location>
        <begin position="25"/>
        <end position="105"/>
    </location>
</feature>
<dbReference type="GO" id="GO:0005886">
    <property type="term" value="C:plasma membrane"/>
    <property type="evidence" value="ECO:0007669"/>
    <property type="project" value="TreeGrafter"/>
</dbReference>
<evidence type="ECO:0000313" key="2">
    <source>
        <dbReference type="EMBL" id="CAF1935850.1"/>
    </source>
</evidence>